<dbReference type="RefSeq" id="WP_132951257.1">
    <property type="nucleotide sequence ID" value="NZ_SLXU01000006.1"/>
</dbReference>
<protein>
    <submittedName>
        <fullName evidence="2">Uncharacterized protein</fullName>
    </submittedName>
</protein>
<dbReference type="AlphaFoldDB" id="A0A4R2RCG0"/>
<comment type="caution">
    <text evidence="2">The sequence shown here is derived from an EMBL/GenBank/DDBJ whole genome shotgun (WGS) entry which is preliminary data.</text>
</comment>
<dbReference type="EMBL" id="SLXU01000006">
    <property type="protein sequence ID" value="TCP61072.1"/>
    <property type="molecule type" value="Genomic_DNA"/>
</dbReference>
<proteinExistence type="predicted"/>
<accession>A0A4R2RCG0</accession>
<keyword evidence="3" id="KW-1185">Reference proteome</keyword>
<name>A0A4R2RCG0_9RHOB</name>
<evidence type="ECO:0000256" key="1">
    <source>
        <dbReference type="SAM" id="MobiDB-lite"/>
    </source>
</evidence>
<evidence type="ECO:0000313" key="2">
    <source>
        <dbReference type="EMBL" id="TCP61072.1"/>
    </source>
</evidence>
<dbReference type="OrthoDB" id="7877073at2"/>
<evidence type="ECO:0000313" key="3">
    <source>
        <dbReference type="Proteomes" id="UP000295050"/>
    </source>
</evidence>
<feature type="region of interest" description="Disordered" evidence="1">
    <location>
        <begin position="92"/>
        <end position="134"/>
    </location>
</feature>
<dbReference type="Proteomes" id="UP000295050">
    <property type="component" value="Unassembled WGS sequence"/>
</dbReference>
<organism evidence="2 3">
    <name type="scientific">Rhodovulum bhavnagarense</name>
    <dbReference type="NCBI Taxonomy" id="992286"/>
    <lineage>
        <taxon>Bacteria</taxon>
        <taxon>Pseudomonadati</taxon>
        <taxon>Pseudomonadota</taxon>
        <taxon>Alphaproteobacteria</taxon>
        <taxon>Rhodobacterales</taxon>
        <taxon>Paracoccaceae</taxon>
        <taxon>Rhodovulum</taxon>
    </lineage>
</organism>
<sequence>MFLISALDGNPDYGIGDYIDMLKSSSSSRLTLSNFIRDRIRDGSLEIVPAKKKSRKTLVPSRKVQIELDKYLALRIGAAVISYQQIELRDATRKLQGPRPNGATVAPSTRTGPHGQAGDGRIERGAALPPRRSG</sequence>
<reference evidence="2 3" key="1">
    <citation type="submission" date="2019-03" db="EMBL/GenBank/DDBJ databases">
        <title>Genomic Encyclopedia of Type Strains, Phase IV (KMG-IV): sequencing the most valuable type-strain genomes for metagenomic binning, comparative biology and taxonomic classification.</title>
        <authorList>
            <person name="Goeker M."/>
        </authorList>
    </citation>
    <scope>NUCLEOTIDE SEQUENCE [LARGE SCALE GENOMIC DNA]</scope>
    <source>
        <strain evidence="2 3">DSM 24766</strain>
    </source>
</reference>
<gene>
    <name evidence="2" type="ORF">EV663_10618</name>
</gene>